<keyword evidence="6" id="KW-0808">Transferase</keyword>
<feature type="transmembrane region" description="Helical" evidence="6">
    <location>
        <begin position="117"/>
        <end position="142"/>
    </location>
</feature>
<protein>
    <recommendedName>
        <fullName evidence="6">Phosphatidylglycerol lysyltransferase</fullName>
        <ecNumber evidence="6">2.3.2.3</ecNumber>
    </recommendedName>
    <alternativeName>
        <fullName evidence="6">Lysylphosphatidylglycerol synthase</fullName>
    </alternativeName>
</protein>
<evidence type="ECO:0000256" key="6">
    <source>
        <dbReference type="RuleBase" id="RU363042"/>
    </source>
</evidence>
<comment type="function">
    <text evidence="6">Catalyzes the transfer of a lysyl group from L-lysyl-tRNA(Lys) to membrane-bound phosphatidylglycerol (PG), which produces lysylphosphatidylglycerol (LPG), a major component of the bacterial membrane with a positive net charge. LPG synthesis contributes to bacterial virulence as it is involved in the resistance mechanism against cationic antimicrobial peptides (CAMP) produces by the host's immune system (defensins, cathelicidins) and by the competing microorganisms.</text>
</comment>
<comment type="similarity">
    <text evidence="6">Belongs to the LPG synthase family.</text>
</comment>
<comment type="catalytic activity">
    <reaction evidence="6">
        <text>L-lysyl-tRNA(Lys) + a 1,2-diacyl-sn-glycero-3-phospho-(1'-sn-glycerol) = a 1,2-diacyl-sn-glycero-3-phospho-1'-(3'-O-L-lysyl)-sn-glycerol + tRNA(Lys)</text>
        <dbReference type="Rhea" id="RHEA:10668"/>
        <dbReference type="Rhea" id="RHEA-COMP:9696"/>
        <dbReference type="Rhea" id="RHEA-COMP:9697"/>
        <dbReference type="ChEBI" id="CHEBI:64716"/>
        <dbReference type="ChEBI" id="CHEBI:75792"/>
        <dbReference type="ChEBI" id="CHEBI:78442"/>
        <dbReference type="ChEBI" id="CHEBI:78529"/>
        <dbReference type="EC" id="2.3.2.3"/>
    </reaction>
</comment>
<evidence type="ECO:0000313" key="8">
    <source>
        <dbReference type="Proteomes" id="UP000886741"/>
    </source>
</evidence>
<dbReference type="Pfam" id="PF03706">
    <property type="entry name" value="LPG_synthase_TM"/>
    <property type="match status" value="1"/>
</dbReference>
<sequence length="336" mass="35975">MKKALRDGAIFLGITALVWFVVLRQVSPAEIRAAAAGADGRWLAVAVGAMALYFFCETWNTRRGLRHLGYQPRFVHCLQYSATGFFFSSVTPSCTGGQPMQLCAMHRHGVSPAHGGLVLLLELCCWQAVGAGLGVFGLIYLRHHLSSVTPGVKLLALIGIILNLLALSVITAAVVRPGWAMALGAKVAKKLEHRPRASKVWGAIQHQLEQYALSAPMLRREPKLVALTFFTTALQLLALYSVPYWVFRAMGLTGVALASAIAAQAAVNFSVGAMPLPGSMGVGEGGFLAMFRLLLPAQLLGGAMVLSRGVSLYLCVIVTGLILLVLQLIRRCRTAA</sequence>
<feature type="transmembrane region" description="Helical" evidence="6">
    <location>
        <begin position="154"/>
        <end position="175"/>
    </location>
</feature>
<keyword evidence="4 6" id="KW-1133">Transmembrane helix</keyword>
<reference evidence="7" key="1">
    <citation type="submission" date="2020-10" db="EMBL/GenBank/DDBJ databases">
        <authorList>
            <person name="Gilroy R."/>
        </authorList>
    </citation>
    <scope>NUCLEOTIDE SEQUENCE</scope>
    <source>
        <strain evidence="7">ChiBcec16-1751</strain>
    </source>
</reference>
<proteinExistence type="inferred from homology"/>
<evidence type="ECO:0000256" key="5">
    <source>
        <dbReference type="ARBA" id="ARBA00023136"/>
    </source>
</evidence>
<dbReference type="PANTHER" id="PTHR37693">
    <property type="entry name" value="PHOSPHATIDYLGLYCEROL LYSYLTRANSFERASE"/>
    <property type="match status" value="1"/>
</dbReference>
<evidence type="ECO:0000256" key="4">
    <source>
        <dbReference type="ARBA" id="ARBA00022989"/>
    </source>
</evidence>
<feature type="transmembrane region" description="Helical" evidence="6">
    <location>
        <begin position="310"/>
        <end position="329"/>
    </location>
</feature>
<comment type="subcellular location">
    <subcellularLocation>
        <location evidence="1 6">Cell membrane</location>
        <topology evidence="1 6">Multi-pass membrane protein</topology>
    </subcellularLocation>
</comment>
<dbReference type="NCBIfam" id="TIGR00374">
    <property type="entry name" value="flippase-like domain"/>
    <property type="match status" value="1"/>
</dbReference>
<feature type="transmembrane region" description="Helical" evidence="6">
    <location>
        <begin position="252"/>
        <end position="273"/>
    </location>
</feature>
<keyword evidence="5 6" id="KW-0472">Membrane</keyword>
<keyword evidence="6" id="KW-0443">Lipid metabolism</keyword>
<dbReference type="AlphaFoldDB" id="A0A9D1JSS5"/>
<reference evidence="7" key="2">
    <citation type="journal article" date="2021" name="PeerJ">
        <title>Extensive microbial diversity within the chicken gut microbiome revealed by metagenomics and culture.</title>
        <authorList>
            <person name="Gilroy R."/>
            <person name="Ravi A."/>
            <person name="Getino M."/>
            <person name="Pursley I."/>
            <person name="Horton D.L."/>
            <person name="Alikhan N.F."/>
            <person name="Baker D."/>
            <person name="Gharbi K."/>
            <person name="Hall N."/>
            <person name="Watson M."/>
            <person name="Adriaenssens E.M."/>
            <person name="Foster-Nyarko E."/>
            <person name="Jarju S."/>
            <person name="Secka A."/>
            <person name="Antonio M."/>
            <person name="Oren A."/>
            <person name="Chaudhuri R.R."/>
            <person name="La Ragione R."/>
            <person name="Hildebrand F."/>
            <person name="Pallen M.J."/>
        </authorList>
    </citation>
    <scope>NUCLEOTIDE SEQUENCE</scope>
    <source>
        <strain evidence="7">ChiBcec16-1751</strain>
    </source>
</reference>
<evidence type="ECO:0000256" key="3">
    <source>
        <dbReference type="ARBA" id="ARBA00022692"/>
    </source>
</evidence>
<dbReference type="GO" id="GO:0046677">
    <property type="term" value="P:response to antibiotic"/>
    <property type="evidence" value="ECO:0007669"/>
    <property type="project" value="UniProtKB-KW"/>
</dbReference>
<feature type="transmembrane region" description="Helical" evidence="6">
    <location>
        <begin position="224"/>
        <end position="246"/>
    </location>
</feature>
<dbReference type="PANTHER" id="PTHR37693:SF1">
    <property type="entry name" value="INTEGRAL MEMBRANE PROTEIN"/>
    <property type="match status" value="1"/>
</dbReference>
<accession>A0A9D1JSS5</accession>
<evidence type="ECO:0000256" key="2">
    <source>
        <dbReference type="ARBA" id="ARBA00022475"/>
    </source>
</evidence>
<dbReference type="InterPro" id="IPR022791">
    <property type="entry name" value="L-PG_synthase/AglD"/>
</dbReference>
<gene>
    <name evidence="6" type="primary">mprF</name>
    <name evidence="7" type="ORF">IAA83_03930</name>
</gene>
<keyword evidence="6" id="KW-0046">Antibiotic resistance</keyword>
<comment type="caution">
    <text evidence="7">The sequence shown here is derived from an EMBL/GenBank/DDBJ whole genome shotgun (WGS) entry which is preliminary data.</text>
</comment>
<dbReference type="GO" id="GO:0050071">
    <property type="term" value="F:phosphatidylglycerol lysyltransferase activity"/>
    <property type="evidence" value="ECO:0007669"/>
    <property type="project" value="UniProtKB-EC"/>
</dbReference>
<dbReference type="EC" id="2.3.2.3" evidence="6"/>
<organism evidence="7 8">
    <name type="scientific">Candidatus Avoscillospira avistercoris</name>
    <dbReference type="NCBI Taxonomy" id="2840707"/>
    <lineage>
        <taxon>Bacteria</taxon>
        <taxon>Bacillati</taxon>
        <taxon>Bacillota</taxon>
        <taxon>Clostridia</taxon>
        <taxon>Eubacteriales</taxon>
        <taxon>Oscillospiraceae</taxon>
        <taxon>Oscillospiraceae incertae sedis</taxon>
        <taxon>Candidatus Avoscillospira</taxon>
    </lineage>
</organism>
<evidence type="ECO:0000313" key="7">
    <source>
        <dbReference type="EMBL" id="HIS64506.1"/>
    </source>
</evidence>
<feature type="transmembrane region" description="Helical" evidence="6">
    <location>
        <begin position="40"/>
        <end position="56"/>
    </location>
</feature>
<evidence type="ECO:0000256" key="1">
    <source>
        <dbReference type="ARBA" id="ARBA00004651"/>
    </source>
</evidence>
<name>A0A9D1JSS5_9FIRM</name>
<keyword evidence="3 6" id="KW-0812">Transmembrane</keyword>
<dbReference type="Proteomes" id="UP000886741">
    <property type="component" value="Unassembled WGS sequence"/>
</dbReference>
<dbReference type="EMBL" id="DVJJ01000061">
    <property type="protein sequence ID" value="HIS64506.1"/>
    <property type="molecule type" value="Genomic_DNA"/>
</dbReference>
<dbReference type="GO" id="GO:0005886">
    <property type="term" value="C:plasma membrane"/>
    <property type="evidence" value="ECO:0007669"/>
    <property type="project" value="UniProtKB-SubCell"/>
</dbReference>
<keyword evidence="2" id="KW-1003">Cell membrane</keyword>
<dbReference type="GO" id="GO:0006629">
    <property type="term" value="P:lipid metabolic process"/>
    <property type="evidence" value="ECO:0007669"/>
    <property type="project" value="UniProtKB-KW"/>
</dbReference>